<dbReference type="PANTHER" id="PTHR42800">
    <property type="entry name" value="EXOINULINASE INUD (AFU_ORTHOLOGUE AFUA_5G00480)"/>
    <property type="match status" value="1"/>
</dbReference>
<name>A0ABT7MTX9_9MICO</name>
<protein>
    <submittedName>
        <fullName evidence="7">GH32 C-terminal domain-containing protein</fullName>
    </submittedName>
</protein>
<dbReference type="Pfam" id="PF00251">
    <property type="entry name" value="Glyco_hydro_32N"/>
    <property type="match status" value="2"/>
</dbReference>
<reference evidence="7 8" key="1">
    <citation type="submission" date="2023-06" db="EMBL/GenBank/DDBJ databases">
        <title>Microbacterium sp. nov., isolated from a waste landfill.</title>
        <authorList>
            <person name="Wen W."/>
        </authorList>
    </citation>
    <scope>NUCLEOTIDE SEQUENCE [LARGE SCALE GENOMIC DNA]</scope>
    <source>
        <strain evidence="7 8">ASV49</strain>
    </source>
</reference>
<feature type="chain" id="PRO_5047177708" evidence="4">
    <location>
        <begin position="30"/>
        <end position="816"/>
    </location>
</feature>
<dbReference type="Gene3D" id="2.115.10.20">
    <property type="entry name" value="Glycosyl hydrolase domain, family 43"/>
    <property type="match status" value="2"/>
</dbReference>
<organism evidence="7 8">
    <name type="scientific">Microbacterium candidum</name>
    <dbReference type="NCBI Taxonomy" id="3041922"/>
    <lineage>
        <taxon>Bacteria</taxon>
        <taxon>Bacillati</taxon>
        <taxon>Actinomycetota</taxon>
        <taxon>Actinomycetes</taxon>
        <taxon>Micrococcales</taxon>
        <taxon>Microbacteriaceae</taxon>
        <taxon>Microbacterium</taxon>
    </lineage>
</organism>
<accession>A0ABT7MTX9</accession>
<keyword evidence="3" id="KW-0326">Glycosidase</keyword>
<evidence type="ECO:0000259" key="5">
    <source>
        <dbReference type="Pfam" id="PF00251"/>
    </source>
</evidence>
<dbReference type="Proteomes" id="UP001235064">
    <property type="component" value="Unassembled WGS sequence"/>
</dbReference>
<gene>
    <name evidence="7" type="ORF">QSV35_01010</name>
</gene>
<comment type="similarity">
    <text evidence="1">Belongs to the glycosyl hydrolase 32 family.</text>
</comment>
<keyword evidence="2" id="KW-0378">Hydrolase</keyword>
<dbReference type="SUPFAM" id="SSF49899">
    <property type="entry name" value="Concanavalin A-like lectins/glucanases"/>
    <property type="match status" value="1"/>
</dbReference>
<dbReference type="PROSITE" id="PS51318">
    <property type="entry name" value="TAT"/>
    <property type="match status" value="1"/>
</dbReference>
<dbReference type="SUPFAM" id="SSF75005">
    <property type="entry name" value="Arabinanase/levansucrase/invertase"/>
    <property type="match status" value="1"/>
</dbReference>
<keyword evidence="4" id="KW-0732">Signal</keyword>
<dbReference type="PANTHER" id="PTHR42800:SF1">
    <property type="entry name" value="EXOINULINASE INUD (AFU_ORTHOLOGUE AFUA_5G00480)"/>
    <property type="match status" value="1"/>
</dbReference>
<dbReference type="InterPro" id="IPR013148">
    <property type="entry name" value="Glyco_hydro_32_N"/>
</dbReference>
<dbReference type="InterPro" id="IPR001362">
    <property type="entry name" value="Glyco_hydro_32"/>
</dbReference>
<evidence type="ECO:0000256" key="3">
    <source>
        <dbReference type="ARBA" id="ARBA00023295"/>
    </source>
</evidence>
<evidence type="ECO:0000256" key="1">
    <source>
        <dbReference type="ARBA" id="ARBA00009902"/>
    </source>
</evidence>
<dbReference type="InterPro" id="IPR018053">
    <property type="entry name" value="Glyco_hydro_32_AS"/>
</dbReference>
<evidence type="ECO:0000256" key="4">
    <source>
        <dbReference type="SAM" id="SignalP"/>
    </source>
</evidence>
<dbReference type="Pfam" id="PF08244">
    <property type="entry name" value="Glyco_hydro_32C"/>
    <property type="match status" value="1"/>
</dbReference>
<dbReference type="InterPro" id="IPR006311">
    <property type="entry name" value="TAT_signal"/>
</dbReference>
<sequence>MKTPPRRRMLIALTAALGLIAAGVLPANASTTSDDGRPVYHYTPAQHWMNDPNGLIYSGGKYHLFYQYNAFGDTGGNASWGHAVSTDLTHWTEMPVAIPMDATEEVWSGSVVDDSSNTSGLGAGGAGPLVAVYTSAVKATGVQRQAIAHSNDGGTTWIKDGPVLDIGSHNFRDPKVFWYAPAKQWRMIVALSDQHKASIYGSPDLKTWTHLSDFGPDGVTSAVWECPDLFPMQLDGDKKQTRWVLGVNVAGKAEYFVGAFDGTTFTNSEGAYVPPTGTVLNDFEGATYGPGWTTTGTAFGDGPAHDTGATGAIGAGYIDTFHGSDAETGTLTSPAFTIDKGYLNLLIAGGHHPYVPGGSIAPPPGDVFEDFEGTSLPGWTGTGDFAGIAPSHETLSGQVGSGVLDTFGSGDGSKGTITSPTFTVTHPYIDLLTAGGNHPWGQPNPTSVNLVVNGQVVDSVTGNGTPNMDWVHLDASKYVGQQASLQIVDDNDGSTGWGHFMVDEIVFSDQIAQPWNTETGVNLLVDGHVVRTATGNDGGGMDWASWDVRDLQGQQAQLQFVDLNTGGWGHLIADEPTLADAPAQSAVQRAHWLDDGHDFYAAVSYNDAPKDQRIEIGWVNNWDYANTIPTSPWRGEQSAPRILSLQTVDGQPRIVQSVVPGIDALADNGRAVKVKQTAVSGTTALAASPRSARVDAVLSAGSAQTFGLQLLRSADGTQNVSLQYDTRSGTLSLDRTHSGNVAFNPAFPAVDTASVPLVNGKLNLRIYLDADTIEVFAQDGRVAMTQLAFPDAASTGIAATASGGTAQAQLVVTPLR</sequence>
<dbReference type="InterPro" id="IPR023296">
    <property type="entry name" value="Glyco_hydro_beta-prop_sf"/>
</dbReference>
<feature type="domain" description="Glycosyl hydrolase family 32 C-terminal" evidence="6">
    <location>
        <begin position="674"/>
        <end position="808"/>
    </location>
</feature>
<feature type="signal peptide" evidence="4">
    <location>
        <begin position="1"/>
        <end position="29"/>
    </location>
</feature>
<keyword evidence="8" id="KW-1185">Reference proteome</keyword>
<dbReference type="InterPro" id="IPR013189">
    <property type="entry name" value="Glyco_hydro_32_C"/>
</dbReference>
<dbReference type="PROSITE" id="PS00609">
    <property type="entry name" value="GLYCOSYL_HYDROL_F32"/>
    <property type="match status" value="1"/>
</dbReference>
<dbReference type="CDD" id="cd18622">
    <property type="entry name" value="GH32_Inu-like"/>
    <property type="match status" value="1"/>
</dbReference>
<dbReference type="SMART" id="SM00640">
    <property type="entry name" value="Glyco_32"/>
    <property type="match status" value="1"/>
</dbReference>
<comment type="caution">
    <text evidence="7">The sequence shown here is derived from an EMBL/GenBank/DDBJ whole genome shotgun (WGS) entry which is preliminary data.</text>
</comment>
<dbReference type="EMBL" id="JASXSZ010000001">
    <property type="protein sequence ID" value="MDL9977899.1"/>
    <property type="molecule type" value="Genomic_DNA"/>
</dbReference>
<dbReference type="InterPro" id="IPR013320">
    <property type="entry name" value="ConA-like_dom_sf"/>
</dbReference>
<evidence type="ECO:0000313" key="8">
    <source>
        <dbReference type="Proteomes" id="UP001235064"/>
    </source>
</evidence>
<evidence type="ECO:0000259" key="6">
    <source>
        <dbReference type="Pfam" id="PF08244"/>
    </source>
</evidence>
<feature type="domain" description="Glycosyl hydrolase family 32 N-terminal" evidence="5">
    <location>
        <begin position="588"/>
        <end position="650"/>
    </location>
</feature>
<evidence type="ECO:0000256" key="2">
    <source>
        <dbReference type="ARBA" id="ARBA00022801"/>
    </source>
</evidence>
<proteinExistence type="inferred from homology"/>
<dbReference type="RefSeq" id="WP_286285788.1">
    <property type="nucleotide sequence ID" value="NZ_JASXSZ010000001.1"/>
</dbReference>
<feature type="domain" description="Glycosyl hydrolase family 32 N-terminal" evidence="5">
    <location>
        <begin position="41"/>
        <end position="268"/>
    </location>
</feature>
<dbReference type="Gene3D" id="2.60.120.560">
    <property type="entry name" value="Exo-inulinase, domain 1"/>
    <property type="match status" value="1"/>
</dbReference>
<evidence type="ECO:0000313" key="7">
    <source>
        <dbReference type="EMBL" id="MDL9977899.1"/>
    </source>
</evidence>